<keyword evidence="2" id="KW-1185">Reference proteome</keyword>
<dbReference type="AlphaFoldDB" id="A0A3A3G4M2"/>
<proteinExistence type="predicted"/>
<protein>
    <submittedName>
        <fullName evidence="1">Uncharacterized protein</fullName>
    </submittedName>
</protein>
<organism evidence="1 2">
    <name type="scientific">Noviherbaspirillum sedimenti</name>
    <dbReference type="NCBI Taxonomy" id="2320865"/>
    <lineage>
        <taxon>Bacteria</taxon>
        <taxon>Pseudomonadati</taxon>
        <taxon>Pseudomonadota</taxon>
        <taxon>Betaproteobacteria</taxon>
        <taxon>Burkholderiales</taxon>
        <taxon>Oxalobacteraceae</taxon>
        <taxon>Noviherbaspirillum</taxon>
    </lineage>
</organism>
<accession>A0A3A3G4M2</accession>
<evidence type="ECO:0000313" key="2">
    <source>
        <dbReference type="Proteomes" id="UP000266327"/>
    </source>
</evidence>
<gene>
    <name evidence="1" type="ORF">D3878_09120</name>
</gene>
<name>A0A3A3G4M2_9BURK</name>
<dbReference type="EMBL" id="QYUQ01000002">
    <property type="protein sequence ID" value="RJG01729.1"/>
    <property type="molecule type" value="Genomic_DNA"/>
</dbReference>
<reference evidence="2" key="1">
    <citation type="submission" date="2018-09" db="EMBL/GenBank/DDBJ databases">
        <authorList>
            <person name="Zhu H."/>
        </authorList>
    </citation>
    <scope>NUCLEOTIDE SEQUENCE [LARGE SCALE GENOMIC DNA]</scope>
    <source>
        <strain evidence="2">K1S02-23</strain>
    </source>
</reference>
<sequence length="151" mass="16459">MGVALCVIAFLIMQTILGKTPGAHLIFMGGAERKSLHLIWLKRLPFIDTGLSGAQDEHLEKLFGNRKLGGQQRVGNRIGDKRQATSNKLTPAARKLGSDVLPFQRAALRRSSLLSSPEASGWQLKNRASVMSRSAASKTMALLPILLWRSG</sequence>
<comment type="caution">
    <text evidence="1">The sequence shown here is derived from an EMBL/GenBank/DDBJ whole genome shotgun (WGS) entry which is preliminary data.</text>
</comment>
<evidence type="ECO:0000313" key="1">
    <source>
        <dbReference type="EMBL" id="RJG01729.1"/>
    </source>
</evidence>
<dbReference type="Proteomes" id="UP000266327">
    <property type="component" value="Unassembled WGS sequence"/>
</dbReference>